<sequence length="141" mass="15961">MGSFCASHDYQELKAMERATSDYVMGRASLEDIWELLESGDGESHIGTEKLRSALLGAFLFFSMVYNPKRKKVPSAKQAEPYVDKLFGYVARKVDKDGDDKISREDFDEYGHFLKNEFHKMTQVNAAKVKARNGSGVRLVI</sequence>
<dbReference type="PROSITE" id="PS00018">
    <property type="entry name" value="EF_HAND_1"/>
    <property type="match status" value="1"/>
</dbReference>
<evidence type="ECO:0000313" key="2">
    <source>
        <dbReference type="EMBL" id="CAD8453099.1"/>
    </source>
</evidence>
<name>A0A7S0DI20_9EUKA</name>
<dbReference type="AlphaFoldDB" id="A0A7S0DI20"/>
<gene>
    <name evidence="2" type="ORF">LAMO00422_LOCUS12039</name>
</gene>
<evidence type="ECO:0000259" key="1">
    <source>
        <dbReference type="PROSITE" id="PS50222"/>
    </source>
</evidence>
<feature type="domain" description="EF-hand" evidence="1">
    <location>
        <begin position="82"/>
        <end position="117"/>
    </location>
</feature>
<accession>A0A7S0DI20</accession>
<dbReference type="EMBL" id="HBEM01017580">
    <property type="protein sequence ID" value="CAD8453099.1"/>
    <property type="molecule type" value="Transcribed_RNA"/>
</dbReference>
<dbReference type="InterPro" id="IPR002048">
    <property type="entry name" value="EF_hand_dom"/>
</dbReference>
<proteinExistence type="predicted"/>
<dbReference type="PROSITE" id="PS50222">
    <property type="entry name" value="EF_HAND_2"/>
    <property type="match status" value="1"/>
</dbReference>
<organism evidence="2">
    <name type="scientific">Amorphochlora amoebiformis</name>
    <dbReference type="NCBI Taxonomy" id="1561963"/>
    <lineage>
        <taxon>Eukaryota</taxon>
        <taxon>Sar</taxon>
        <taxon>Rhizaria</taxon>
        <taxon>Cercozoa</taxon>
        <taxon>Chlorarachniophyceae</taxon>
        <taxon>Amorphochlora</taxon>
    </lineage>
</organism>
<dbReference type="InterPro" id="IPR018247">
    <property type="entry name" value="EF_Hand_1_Ca_BS"/>
</dbReference>
<dbReference type="GO" id="GO:0005509">
    <property type="term" value="F:calcium ion binding"/>
    <property type="evidence" value="ECO:0007669"/>
    <property type="project" value="InterPro"/>
</dbReference>
<reference evidence="2" key="1">
    <citation type="submission" date="2021-01" db="EMBL/GenBank/DDBJ databases">
        <authorList>
            <person name="Corre E."/>
            <person name="Pelletier E."/>
            <person name="Niang G."/>
            <person name="Scheremetjew M."/>
            <person name="Finn R."/>
            <person name="Kale V."/>
            <person name="Holt S."/>
            <person name="Cochrane G."/>
            <person name="Meng A."/>
            <person name="Brown T."/>
            <person name="Cohen L."/>
        </authorList>
    </citation>
    <scope>NUCLEOTIDE SEQUENCE</scope>
    <source>
        <strain evidence="2">CCMP2058</strain>
    </source>
</reference>
<protein>
    <recommendedName>
        <fullName evidence="1">EF-hand domain-containing protein</fullName>
    </recommendedName>
</protein>